<accession>A0A7C3ZZE0</accession>
<reference evidence="2" key="1">
    <citation type="journal article" date="2020" name="mSystems">
        <title>Genome- and Community-Level Interaction Insights into Carbon Utilization and Element Cycling Functions of Hydrothermarchaeota in Hydrothermal Sediment.</title>
        <authorList>
            <person name="Zhou Z."/>
            <person name="Liu Y."/>
            <person name="Xu W."/>
            <person name="Pan J."/>
            <person name="Luo Z.H."/>
            <person name="Li M."/>
        </authorList>
    </citation>
    <scope>NUCLEOTIDE SEQUENCE [LARGE SCALE GENOMIC DNA]</scope>
    <source>
        <strain evidence="2">SpSt-374</strain>
    </source>
</reference>
<evidence type="ECO:0000313" key="2">
    <source>
        <dbReference type="EMBL" id="HGG03489.1"/>
    </source>
</evidence>
<feature type="region of interest" description="Disordered" evidence="1">
    <location>
        <begin position="294"/>
        <end position="328"/>
    </location>
</feature>
<dbReference type="AlphaFoldDB" id="A0A7C3ZZE0"/>
<feature type="compositionally biased region" description="Basic and acidic residues" evidence="1">
    <location>
        <begin position="87"/>
        <end position="102"/>
    </location>
</feature>
<sequence length="328" mass="36073">MPWKQLRQVSITMGWALLLPLLVWVAVPVQAVEFSPPDVGPPGRRIGGGTRAAQPLPTGVEATPGNIFESSDPEPPGRRIGGATRGPDAEKRICLQDDDRSRRNLPPAPTSENTSPDLEKRLLTVLLPDPETKLGLTVEAHPTFFWYVPNTSARQVEFLLMDETDVIYETQVNISGNAGIVSLTLPETAPALIENKYYRWYVFMVCDPSDRGGDAYTGGWVQRVQPNQELTAQLKAAKGEDLVLAYAKAGIWHETVASLMQLRQSNPDDDQLVNEWKELLGSVNLKSFAEAPLLPWEENPSESDSQPDVEFAPPVTTPPDRVNGGSTR</sequence>
<evidence type="ECO:0000256" key="1">
    <source>
        <dbReference type="SAM" id="MobiDB-lite"/>
    </source>
</evidence>
<gene>
    <name evidence="2" type="ORF">ENR15_23330</name>
</gene>
<feature type="region of interest" description="Disordered" evidence="1">
    <location>
        <begin position="35"/>
        <end position="117"/>
    </location>
</feature>
<proteinExistence type="predicted"/>
<dbReference type="Pfam" id="PF06051">
    <property type="entry name" value="DUF928"/>
    <property type="match status" value="1"/>
</dbReference>
<dbReference type="EMBL" id="DSPX01000242">
    <property type="protein sequence ID" value="HGG03489.1"/>
    <property type="molecule type" value="Genomic_DNA"/>
</dbReference>
<dbReference type="InterPro" id="IPR010328">
    <property type="entry name" value="DUF928"/>
</dbReference>
<protein>
    <submittedName>
        <fullName evidence="2">DUF928 domain-containing protein</fullName>
    </submittedName>
</protein>
<comment type="caution">
    <text evidence="2">The sequence shown here is derived from an EMBL/GenBank/DDBJ whole genome shotgun (WGS) entry which is preliminary data.</text>
</comment>
<name>A0A7C3ZZE0_9CYAN</name>
<organism evidence="2">
    <name type="scientific">Planktothricoides sp. SpSt-374</name>
    <dbReference type="NCBI Taxonomy" id="2282167"/>
    <lineage>
        <taxon>Bacteria</taxon>
        <taxon>Bacillati</taxon>
        <taxon>Cyanobacteriota</taxon>
        <taxon>Cyanophyceae</taxon>
        <taxon>Oscillatoriophycideae</taxon>
        <taxon>Oscillatoriales</taxon>
        <taxon>Oscillatoriaceae</taxon>
        <taxon>Planktothricoides</taxon>
    </lineage>
</organism>